<dbReference type="Pfam" id="PF16325">
    <property type="entry name" value="Peptidase_U32_C"/>
    <property type="match status" value="1"/>
</dbReference>
<organism evidence="5 6">
    <name type="scientific">Termititenax aidoneus</name>
    <dbReference type="NCBI Taxonomy" id="2218524"/>
    <lineage>
        <taxon>Bacteria</taxon>
        <taxon>Bacillati</taxon>
        <taxon>Candidatus Margulisiibacteriota</taxon>
        <taxon>Candidatus Termititenacia</taxon>
        <taxon>Candidatus Termititenacales</taxon>
        <taxon>Candidatus Termititenacaceae</taxon>
        <taxon>Candidatus Termititenax</taxon>
    </lineage>
</organism>
<keyword evidence="6" id="KW-1185">Reference proteome</keyword>
<dbReference type="GO" id="GO:0006508">
    <property type="term" value="P:proteolysis"/>
    <property type="evidence" value="ECO:0007669"/>
    <property type="project" value="UniProtKB-KW"/>
</dbReference>
<dbReference type="PROSITE" id="PS01276">
    <property type="entry name" value="PEPTIDASE_U32"/>
    <property type="match status" value="1"/>
</dbReference>
<protein>
    <submittedName>
        <fullName evidence="5">Peptidase U32 family</fullName>
    </submittedName>
</protein>
<dbReference type="PANTHER" id="PTHR30217">
    <property type="entry name" value="PEPTIDASE U32 FAMILY"/>
    <property type="match status" value="1"/>
</dbReference>
<dbReference type="Pfam" id="PF01136">
    <property type="entry name" value="Peptidase_U32"/>
    <property type="match status" value="1"/>
</dbReference>
<accession>A0A388T9R1</accession>
<dbReference type="Proteomes" id="UP000269352">
    <property type="component" value="Unassembled WGS sequence"/>
</dbReference>
<dbReference type="AlphaFoldDB" id="A0A388T9R1"/>
<proteinExistence type="inferred from homology"/>
<comment type="similarity">
    <text evidence="3">Belongs to the peptidase U32 family.</text>
</comment>
<evidence type="ECO:0000259" key="4">
    <source>
        <dbReference type="Pfam" id="PF16325"/>
    </source>
</evidence>
<evidence type="ECO:0000256" key="1">
    <source>
        <dbReference type="ARBA" id="ARBA00022670"/>
    </source>
</evidence>
<evidence type="ECO:0000313" key="6">
    <source>
        <dbReference type="Proteomes" id="UP000269352"/>
    </source>
</evidence>
<dbReference type="InterPro" id="IPR032525">
    <property type="entry name" value="Peptidase_U32_C"/>
</dbReference>
<evidence type="ECO:0000256" key="3">
    <source>
        <dbReference type="ARBA" id="ARBA00038374"/>
    </source>
</evidence>
<dbReference type="GO" id="GO:0008233">
    <property type="term" value="F:peptidase activity"/>
    <property type="evidence" value="ECO:0007669"/>
    <property type="project" value="UniProtKB-KW"/>
</dbReference>
<keyword evidence="2" id="KW-0378">Hydrolase</keyword>
<name>A0A388T9R1_TERA1</name>
<dbReference type="EMBL" id="BGZN01000002">
    <property type="protein sequence ID" value="GBR72828.1"/>
    <property type="molecule type" value="Genomic_DNA"/>
</dbReference>
<comment type="caution">
    <text evidence="5">The sequence shown here is derived from an EMBL/GenBank/DDBJ whole genome shotgun (WGS) entry which is preliminary data.</text>
</comment>
<dbReference type="InterPro" id="IPR051454">
    <property type="entry name" value="RNA/ubiquinone_mod_enzymes"/>
</dbReference>
<reference evidence="5 6" key="1">
    <citation type="journal article" date="2019" name="ISME J.">
        <title>Genome analyses of uncultured TG2/ZB3 bacteria in 'Margulisbacteria' specifically attached to ectosymbiotic spirochetes of protists in the termite gut.</title>
        <authorList>
            <person name="Utami Y.D."/>
            <person name="Kuwahara H."/>
            <person name="Igai K."/>
            <person name="Murakami T."/>
            <person name="Sugaya K."/>
            <person name="Morikawa T."/>
            <person name="Nagura Y."/>
            <person name="Yuki M."/>
            <person name="Deevong P."/>
            <person name="Inoue T."/>
            <person name="Kihara K."/>
            <person name="Lo N."/>
            <person name="Yamada A."/>
            <person name="Ohkuma M."/>
            <person name="Hongoh Y."/>
        </authorList>
    </citation>
    <scope>NUCLEOTIDE SEQUENCE [LARGE SCALE GENOMIC DNA]</scope>
    <source>
        <strain evidence="5">NkOx7-01</strain>
    </source>
</reference>
<feature type="domain" description="Peptidase family U32 C-terminal" evidence="4">
    <location>
        <begin position="321"/>
        <end position="399"/>
    </location>
</feature>
<dbReference type="PANTHER" id="PTHR30217:SF6">
    <property type="entry name" value="TRNA HYDROXYLATION PROTEIN P"/>
    <property type="match status" value="1"/>
</dbReference>
<gene>
    <name evidence="5" type="ORF">NO1_0290</name>
</gene>
<dbReference type="Gene3D" id="2.40.30.10">
    <property type="entry name" value="Translation factors"/>
    <property type="match status" value="1"/>
</dbReference>
<sequence>MKRPELLSPAGDLEKLQTAVRFGADAVYAGAGDYSLRTGGSSFTLNELGEGIRFAHEHGCKFYLALNIYAFDQELKKMQAYFKEAEKLGIDAAIVADAGVLQMLRESGTNVKLHISTQANTTNAAAVRFWLNNGAARIIAARELSLAQLQTLKASAPEAELEIFVHGAMCVAYSGRCLLSRHLTGRSANHGECAQPCRWEYAFQPADAAETFTAEEDRRGLYILNSRDLCLLEHIPELIAAGVDSFKIEGRMKSAFYAAMTTKVYRQAIDTYLAAPEKYSVRQEWRNNLAKISHRPYTDGFLFPDGQPTEYPENSAYLKGCDFVGVAEAYDAASQQITISGRNQFGSGDELEILDPKINAIQKIKIGQLRKSSGEIITAAHNSYLVTADLRGQNIDPVSKYSILIKSRT</sequence>
<dbReference type="InterPro" id="IPR001539">
    <property type="entry name" value="Peptidase_U32"/>
</dbReference>
<evidence type="ECO:0000256" key="2">
    <source>
        <dbReference type="ARBA" id="ARBA00022801"/>
    </source>
</evidence>
<keyword evidence="1" id="KW-0645">Protease</keyword>
<evidence type="ECO:0000313" key="5">
    <source>
        <dbReference type="EMBL" id="GBR72828.1"/>
    </source>
</evidence>